<protein>
    <submittedName>
        <fullName evidence="2">DUF4079 domain-containing protein</fullName>
    </submittedName>
</protein>
<evidence type="ECO:0000256" key="1">
    <source>
        <dbReference type="SAM" id="Phobius"/>
    </source>
</evidence>
<keyword evidence="1" id="KW-0472">Membrane</keyword>
<feature type="transmembrane region" description="Helical" evidence="1">
    <location>
        <begin position="154"/>
        <end position="175"/>
    </location>
</feature>
<keyword evidence="1" id="KW-1133">Transmembrane helix</keyword>
<keyword evidence="3" id="KW-1185">Reference proteome</keyword>
<reference evidence="2 3" key="1">
    <citation type="journal article" date="2021" name="Int. J. Syst. Evol. Microbiol.">
        <title>Amazonocrinis nigriterrae gen. nov., sp. nov., Atlanticothrix silvestris gen. nov., sp. nov. and Dendronalium phyllosphericum gen. nov., sp. nov., nostocacean cyanobacteria from Brazilian environments.</title>
        <authorList>
            <person name="Alvarenga D.O."/>
            <person name="Andreote A.P.D."/>
            <person name="Branco L.H.Z."/>
            <person name="Delbaje E."/>
            <person name="Cruz R.B."/>
            <person name="Varani A.M."/>
            <person name="Fiore M.F."/>
        </authorList>
    </citation>
    <scope>NUCLEOTIDE SEQUENCE [LARGE SCALE GENOMIC DNA]</scope>
    <source>
        <strain evidence="2 3">CENA67</strain>
    </source>
</reference>
<accession>A0A8J7HLB7</accession>
<feature type="transmembrane region" description="Helical" evidence="1">
    <location>
        <begin position="121"/>
        <end position="142"/>
    </location>
</feature>
<name>A0A8J7HLB7_9NOST</name>
<dbReference type="RefSeq" id="WP_198123733.1">
    <property type="nucleotide sequence ID" value="NZ_JAECZC010000007.1"/>
</dbReference>
<sequence length="244" mass="27430">MELKDLVLVLHPVLAVLVVFPTIGIVVNRAWQVRQRRLEILATGKSKIPPIVGQEHVSLGRWLTAAVVGIILIAFANGIVGNILDKEVWIKAPFQVILIGSLFAGAIACLYLLYQAKDKNWRGIFATLTGMMLVILGCQDGIYRKTEQWYVSHYYYGLIAALLMIFSLAILPDIYKDKTNRWRQVHIIVNFIAILLFLGQGITGTQALVEIPLTWQKPYIQMLYEQNCATQSCTIQPVSSPKNH</sequence>
<dbReference type="Pfam" id="PF13301">
    <property type="entry name" value="DUF4079"/>
    <property type="match status" value="1"/>
</dbReference>
<feature type="transmembrane region" description="Helical" evidence="1">
    <location>
        <begin position="92"/>
        <end position="114"/>
    </location>
</feature>
<organism evidence="2 3">
    <name type="scientific">Amazonocrinis nigriterrae CENA67</name>
    <dbReference type="NCBI Taxonomy" id="2794033"/>
    <lineage>
        <taxon>Bacteria</taxon>
        <taxon>Bacillati</taxon>
        <taxon>Cyanobacteriota</taxon>
        <taxon>Cyanophyceae</taxon>
        <taxon>Nostocales</taxon>
        <taxon>Nostocaceae</taxon>
        <taxon>Amazonocrinis</taxon>
        <taxon>Amazonocrinis nigriterrae</taxon>
    </lineage>
</organism>
<evidence type="ECO:0000313" key="2">
    <source>
        <dbReference type="EMBL" id="MBH8561731.1"/>
    </source>
</evidence>
<feature type="transmembrane region" description="Helical" evidence="1">
    <location>
        <begin position="6"/>
        <end position="27"/>
    </location>
</feature>
<dbReference type="EMBL" id="JAECZC010000007">
    <property type="protein sequence ID" value="MBH8561731.1"/>
    <property type="molecule type" value="Genomic_DNA"/>
</dbReference>
<feature type="transmembrane region" description="Helical" evidence="1">
    <location>
        <begin position="187"/>
        <end position="209"/>
    </location>
</feature>
<gene>
    <name evidence="2" type="ORF">I8748_05975</name>
</gene>
<comment type="caution">
    <text evidence="2">The sequence shown here is derived from an EMBL/GenBank/DDBJ whole genome shotgun (WGS) entry which is preliminary data.</text>
</comment>
<keyword evidence="1" id="KW-0812">Transmembrane</keyword>
<dbReference type="InterPro" id="IPR025067">
    <property type="entry name" value="DUF4079"/>
</dbReference>
<evidence type="ECO:0000313" key="3">
    <source>
        <dbReference type="Proteomes" id="UP000632766"/>
    </source>
</evidence>
<proteinExistence type="predicted"/>
<dbReference type="Proteomes" id="UP000632766">
    <property type="component" value="Unassembled WGS sequence"/>
</dbReference>
<feature type="transmembrane region" description="Helical" evidence="1">
    <location>
        <begin position="62"/>
        <end position="80"/>
    </location>
</feature>
<dbReference type="AlphaFoldDB" id="A0A8J7HLB7"/>